<dbReference type="InterPro" id="IPR055194">
    <property type="entry name" value="UBR1-like_WH"/>
</dbReference>
<name>A0A067SFP2_GALM3</name>
<evidence type="ECO:0000256" key="11">
    <source>
        <dbReference type="SAM" id="MobiDB-lite"/>
    </source>
</evidence>
<dbReference type="Pfam" id="PF18995">
    <property type="entry name" value="PRT6_C"/>
    <property type="match status" value="1"/>
</dbReference>
<dbReference type="GO" id="GO:0000151">
    <property type="term" value="C:ubiquitin ligase complex"/>
    <property type="evidence" value="ECO:0007669"/>
    <property type="project" value="TreeGrafter"/>
</dbReference>
<evidence type="ECO:0000256" key="4">
    <source>
        <dbReference type="ARBA" id="ARBA00022723"/>
    </source>
</evidence>
<gene>
    <name evidence="13" type="ORF">GALMADRAFT_1032198</name>
</gene>
<dbReference type="Proteomes" id="UP000027222">
    <property type="component" value="Unassembled WGS sequence"/>
</dbReference>
<comment type="catalytic activity">
    <reaction evidence="1 10">
        <text>S-ubiquitinyl-[E2 ubiquitin-conjugating enzyme]-L-cysteine + [acceptor protein]-L-lysine = [E2 ubiquitin-conjugating enzyme]-L-cysteine + N(6)-ubiquitinyl-[acceptor protein]-L-lysine.</text>
        <dbReference type="EC" id="2.3.2.27"/>
    </reaction>
</comment>
<evidence type="ECO:0000256" key="5">
    <source>
        <dbReference type="ARBA" id="ARBA00022771"/>
    </source>
</evidence>
<dbReference type="SUPFAM" id="SSF54736">
    <property type="entry name" value="ClpS-like"/>
    <property type="match status" value="1"/>
</dbReference>
<evidence type="ECO:0000256" key="10">
    <source>
        <dbReference type="RuleBase" id="RU366018"/>
    </source>
</evidence>
<keyword evidence="14" id="KW-1185">Reference proteome</keyword>
<evidence type="ECO:0000313" key="13">
    <source>
        <dbReference type="EMBL" id="KDR68822.1"/>
    </source>
</evidence>
<evidence type="ECO:0000256" key="6">
    <source>
        <dbReference type="ARBA" id="ARBA00022786"/>
    </source>
</evidence>
<keyword evidence="4 10" id="KW-0479">Metal-binding</keyword>
<feature type="domain" description="UBR-type" evidence="12">
    <location>
        <begin position="99"/>
        <end position="171"/>
    </location>
</feature>
<dbReference type="SUPFAM" id="SSF46785">
    <property type="entry name" value="Winged helix' DNA-binding domain"/>
    <property type="match status" value="1"/>
</dbReference>
<evidence type="ECO:0000313" key="14">
    <source>
        <dbReference type="Proteomes" id="UP000027222"/>
    </source>
</evidence>
<feature type="region of interest" description="Disordered" evidence="11">
    <location>
        <begin position="1154"/>
        <end position="1186"/>
    </location>
</feature>
<dbReference type="Gene3D" id="3.30.1390.10">
    <property type="match status" value="1"/>
</dbReference>
<dbReference type="GO" id="GO:0008270">
    <property type="term" value="F:zinc ion binding"/>
    <property type="evidence" value="ECO:0007669"/>
    <property type="project" value="UniProtKB-UniRule"/>
</dbReference>
<dbReference type="GO" id="GO:0005737">
    <property type="term" value="C:cytoplasm"/>
    <property type="evidence" value="ECO:0007669"/>
    <property type="project" value="TreeGrafter"/>
</dbReference>
<evidence type="ECO:0000256" key="8">
    <source>
        <dbReference type="ARBA" id="ARBA00046341"/>
    </source>
</evidence>
<keyword evidence="3 10" id="KW-0808">Transferase</keyword>
<dbReference type="InterPro" id="IPR036390">
    <property type="entry name" value="WH_DNA-bd_sf"/>
</dbReference>
<dbReference type="InterPro" id="IPR042065">
    <property type="entry name" value="E3_ELL-like"/>
</dbReference>
<dbReference type="FunFam" id="2.10.110.30:FF:000002">
    <property type="entry name" value="Putative e3 ubiquitin-protein ligase ubr3"/>
    <property type="match status" value="1"/>
</dbReference>
<evidence type="ECO:0000259" key="12">
    <source>
        <dbReference type="PROSITE" id="PS51157"/>
    </source>
</evidence>
<dbReference type="GO" id="GO:0016567">
    <property type="term" value="P:protein ubiquitination"/>
    <property type="evidence" value="ECO:0007669"/>
    <property type="project" value="UniProtKB-UniRule"/>
</dbReference>
<evidence type="ECO:0000256" key="1">
    <source>
        <dbReference type="ARBA" id="ARBA00000900"/>
    </source>
</evidence>
<feature type="region of interest" description="Disordered" evidence="11">
    <location>
        <begin position="1102"/>
        <end position="1137"/>
    </location>
</feature>
<feature type="zinc finger region" description="UBR-type" evidence="9">
    <location>
        <begin position="99"/>
        <end position="171"/>
    </location>
</feature>
<comment type="function">
    <text evidence="10">Ubiquitin ligase protein which is a component of the N-end rule pathway. Recognizes and binds to proteins bearing specific N-terminal residues that are destabilizing according to the N-end rule, leading to their ubiquitination and subsequent degradation.</text>
</comment>
<dbReference type="Pfam" id="PF02617">
    <property type="entry name" value="ClpS"/>
    <property type="match status" value="1"/>
</dbReference>
<dbReference type="EMBL" id="KL142406">
    <property type="protein sequence ID" value="KDR68822.1"/>
    <property type="molecule type" value="Genomic_DNA"/>
</dbReference>
<protein>
    <recommendedName>
        <fullName evidence="10">E3 ubiquitin-protein ligase</fullName>
        <ecNumber evidence="10">2.3.2.27</ecNumber>
    </recommendedName>
</protein>
<dbReference type="Gene3D" id="1.10.10.2670">
    <property type="entry name" value="E3 ubiquitin-protein ligase"/>
    <property type="match status" value="1"/>
</dbReference>
<dbReference type="InterPro" id="IPR003769">
    <property type="entry name" value="ClpS_core"/>
</dbReference>
<evidence type="ECO:0000256" key="7">
    <source>
        <dbReference type="ARBA" id="ARBA00022833"/>
    </source>
</evidence>
<reference evidence="14" key="1">
    <citation type="journal article" date="2014" name="Proc. Natl. Acad. Sci. U.S.A.">
        <title>Extensive sampling of basidiomycete genomes demonstrates inadequacy of the white-rot/brown-rot paradigm for wood decay fungi.</title>
        <authorList>
            <person name="Riley R."/>
            <person name="Salamov A.A."/>
            <person name="Brown D.W."/>
            <person name="Nagy L.G."/>
            <person name="Floudas D."/>
            <person name="Held B.W."/>
            <person name="Levasseur A."/>
            <person name="Lombard V."/>
            <person name="Morin E."/>
            <person name="Otillar R."/>
            <person name="Lindquist E.A."/>
            <person name="Sun H."/>
            <person name="LaButti K.M."/>
            <person name="Schmutz J."/>
            <person name="Jabbour D."/>
            <person name="Luo H."/>
            <person name="Baker S.E."/>
            <person name="Pisabarro A.G."/>
            <person name="Walton J.D."/>
            <person name="Blanchette R.A."/>
            <person name="Henrissat B."/>
            <person name="Martin F."/>
            <person name="Cullen D."/>
            <person name="Hibbett D.S."/>
            <person name="Grigoriev I.V."/>
        </authorList>
    </citation>
    <scope>NUCLEOTIDE SEQUENCE [LARGE SCALE GENOMIC DNA]</scope>
    <source>
        <strain evidence="14">CBS 339.88</strain>
    </source>
</reference>
<feature type="compositionally biased region" description="Low complexity" evidence="11">
    <location>
        <begin position="1254"/>
        <end position="1267"/>
    </location>
</feature>
<evidence type="ECO:0000256" key="2">
    <source>
        <dbReference type="ARBA" id="ARBA00004906"/>
    </source>
</evidence>
<comment type="similarity">
    <text evidence="8 10">Belongs to the E3 ubiquitin-protein ligase UBR1-like family.</text>
</comment>
<dbReference type="InterPro" id="IPR003126">
    <property type="entry name" value="Znf_UBR"/>
</dbReference>
<dbReference type="STRING" id="685588.A0A067SFP2"/>
<dbReference type="Gene3D" id="2.10.110.30">
    <property type="match status" value="1"/>
</dbReference>
<feature type="compositionally biased region" description="Basic and acidic residues" evidence="11">
    <location>
        <begin position="1121"/>
        <end position="1137"/>
    </location>
</feature>
<dbReference type="HOGENOM" id="CLU_000684_0_0_1"/>
<dbReference type="Pfam" id="PF22960">
    <property type="entry name" value="WHD_UBR1"/>
    <property type="match status" value="1"/>
</dbReference>
<dbReference type="InterPro" id="IPR039164">
    <property type="entry name" value="UBR1-like"/>
</dbReference>
<dbReference type="EC" id="2.3.2.27" evidence="10"/>
<dbReference type="CDD" id="cd19673">
    <property type="entry name" value="UBR-box_UBR3"/>
    <property type="match status" value="1"/>
</dbReference>
<dbReference type="GO" id="GO:0071596">
    <property type="term" value="P:ubiquitin-dependent protein catabolic process via the N-end rule pathway"/>
    <property type="evidence" value="ECO:0007669"/>
    <property type="project" value="UniProtKB-UniRule"/>
</dbReference>
<dbReference type="Pfam" id="PF02207">
    <property type="entry name" value="zf-UBR"/>
    <property type="match status" value="1"/>
</dbReference>
<dbReference type="PROSITE" id="PS51157">
    <property type="entry name" value="ZF_UBR"/>
    <property type="match status" value="1"/>
</dbReference>
<evidence type="ECO:0000256" key="3">
    <source>
        <dbReference type="ARBA" id="ARBA00022679"/>
    </source>
</evidence>
<dbReference type="GO" id="GO:0061630">
    <property type="term" value="F:ubiquitin protein ligase activity"/>
    <property type="evidence" value="ECO:0007669"/>
    <property type="project" value="UniProtKB-UniRule"/>
</dbReference>
<dbReference type="PANTHER" id="PTHR21497:SF24">
    <property type="entry name" value="E3 UBIQUITIN-PROTEIN LIGASE UBR1"/>
    <property type="match status" value="1"/>
</dbReference>
<feature type="compositionally biased region" description="Acidic residues" evidence="11">
    <location>
        <begin position="1160"/>
        <end position="1170"/>
    </location>
</feature>
<comment type="pathway">
    <text evidence="2 10">Protein modification; protein ubiquitination.</text>
</comment>
<keyword evidence="5 10" id="KW-0863">Zinc-finger</keyword>
<proteinExistence type="inferred from homology"/>
<dbReference type="CDD" id="cd16482">
    <property type="entry name" value="RING-H2_UBR1-like"/>
    <property type="match status" value="1"/>
</dbReference>
<dbReference type="SMART" id="SM00396">
    <property type="entry name" value="ZnF_UBR1"/>
    <property type="match status" value="1"/>
</dbReference>
<dbReference type="PANTHER" id="PTHR21497">
    <property type="entry name" value="UBIQUITIN LIGASE E3 ALPHA-RELATED"/>
    <property type="match status" value="1"/>
</dbReference>
<dbReference type="InterPro" id="IPR044046">
    <property type="entry name" value="E3_ligase_UBR-like_C"/>
</dbReference>
<feature type="region of interest" description="Disordered" evidence="11">
    <location>
        <begin position="1246"/>
        <end position="1278"/>
    </location>
</feature>
<evidence type="ECO:0000256" key="9">
    <source>
        <dbReference type="PROSITE-ProRule" id="PRU00508"/>
    </source>
</evidence>
<keyword evidence="7 10" id="KW-0862">Zinc</keyword>
<organism evidence="13 14">
    <name type="scientific">Galerina marginata (strain CBS 339.88)</name>
    <dbReference type="NCBI Taxonomy" id="685588"/>
    <lineage>
        <taxon>Eukaryota</taxon>
        <taxon>Fungi</taxon>
        <taxon>Dikarya</taxon>
        <taxon>Basidiomycota</taxon>
        <taxon>Agaricomycotina</taxon>
        <taxon>Agaricomycetes</taxon>
        <taxon>Agaricomycetidae</taxon>
        <taxon>Agaricales</taxon>
        <taxon>Agaricineae</taxon>
        <taxon>Strophariaceae</taxon>
        <taxon>Galerina</taxon>
    </lineage>
</organism>
<dbReference type="UniPathway" id="UPA00143"/>
<keyword evidence="6 10" id="KW-0833">Ubl conjugation pathway</keyword>
<dbReference type="InterPro" id="IPR014719">
    <property type="entry name" value="Ribosomal_bL12_C/ClpS-like"/>
</dbReference>
<accession>A0A067SFP2</accession>
<sequence length="1906" mass="211262">MSALAAFFPSRRPPSSHSDLLSDLRFSLEIMPGSRKYVFTPAARAEIINKLYIAFMGQYPHLFLPSGVTQVPQHVLLSEYQSSVAFAGAGKEDPMVPGRPCSHIFKKGESCYRCKDCALDDSCVLCSRCFHATDHATHNVSFFIAQQSGGCCDCGDAEAWRTDIRCPHHPPAGPGDPQDTTPRLILKPLPNELPPAPNYPFRVSAPPDLKDSMRRTIGFALDFLLDTLDYSPDEPTVPANEADLRLQPSADPMMKDQYCIVLWNDDKHSFDEVTKLLVDMTNRTQEDAAALVRRVDDQGREIIDMNSNVARLLETAQAITQVDLGVTIRRAYDTFCEQVVGVIIEWLLDLTRSRLGTDTLVIREALAAELLSPRRRDSFTKHLTPPSALNLDSEVPNATRIDTLLLYHTRLWKRPRLSLKEVYASVISVSRAHKLAIAGHFANIYHRVIDAYLLVDREAETSIKYFALQLFTVPSVSGHIARNHRLVQRLLAIITSFFTNRIVEKRIVYSGPSGSTSPTASSTGFPASVGAGAGSSSPNAVIVAAGTIDVDSFPFKSKRFMPVFSDLRYLAHTSQVQDLIAHTPSYLTAFASTCRLFMCLNPNKRAVETHVEYETDAWISVFNVTLSLSRVIKVFGEAFGRATSVELVGAIGTVVHHILMVCTLAEDRLDRTKFSAPSFHQVDFGGERYNTLEFDVSEGWVSFHHSLHWLLAELLKHVDLLAEDGLKSVGISGGLKVVFGRGASEQAILTVIDFPLRVLAMIAQIRTGLWVRNGFAIRGQLLHYRDYMLRELCYDQDLFILQTALVILPPDLVITSILDRFGLLGYFSGSYLHTQYDGTQLGSMVEEVFYVLITILSENANASKMPMHLAIRREIVHALAMGPCSFSDLVKRVAERLVDDPSFEGMLREVANFRPPEGPTETGLYELKDEAYDEVNPFFYHYTRNRREEVETVLRKRIEKRTGKKDWEVVLTPKPFGVTEGPYKGVSDVWEREVMMQIMFYAVWNVLVVTDSAATSGGAGSSPPSAEAILDQALHLVMLGVVERPRGFSLLAASKSFEGQTIIDVLGTLAGHEKYAKLYKARVDWIFSKMEAQVPDEIRRVRGHGGRLGQSGSGNNARAPGLDKDEERKKAAKKRQDAIMLQMKAQQASFASMFGQGADSDSDEDSEGGDGDASMLDADGSDEEEETISFGTCIVCQEDLSSASAASGKPFGALGLVQPSRMIRRHPDTQGGSLNEVLVAPDSMDRATSLNPITSNAASGSSNAPSPTSFPPPQADLLDARSTSHNFEGFPSNYTRFGLHGSVCSHLMHLDCFQVYSVSIRQRHRAQATRNHPECIPRKEFICPLCKSLGNIILPVTQSDKRTQLNPVPFPDWIRAAGIHILKSKPDPLLDSLQFRNGTGEFVFWSAQDSGYSSVARKNADKDKMDAADGAKMLDTVMVTSKSISQQTRHLRDRVEPETSERGAGIYLPEELVGYTIASMEIAQRGVGVDTSNSGTAGGTMMVDALSESQTLMIRGLLACLTKLVALQFKNRPDEGRDAVRQAIIKRLLPEWSRSSLTSFSYPLLLRDPFTILVETAAVAPEMLRHVLVLTYYACLARAVIGLVYILNKSRTHNTSPVPRRAHEDIFGDVRMFFMSVVRHSPVFEHTATMAFDTFGEARIEKLLYAFTLPFLRKAAILCRSVLPLAFPTPNFGNSDICEYNRLLTMLGIPPLSDLPHQDTLQNALSGWCAHYGHSHSAAQLNCGVLLDYPVTYRLARLPLVLDSLFNRQDKALMCMNCETFAVDAAICLICGTTVCLQSSCCLDDDYNSRGECNTHTRECGGTIGIYYCVKRCSVLYLNSGNGTFTPSPYLDAHGEVDLSMRRGRRQFLHHARWEVIRKTWLSHGIPSMVARKLESSMDSGGWETL</sequence>
<dbReference type="OrthoDB" id="26387at2759"/>